<feature type="domain" description="CBS" evidence="3">
    <location>
        <begin position="75"/>
        <end position="132"/>
    </location>
</feature>
<evidence type="ECO:0000256" key="1">
    <source>
        <dbReference type="ARBA" id="ARBA00022737"/>
    </source>
</evidence>
<dbReference type="SUPFAM" id="SSF54631">
    <property type="entry name" value="CBS-domain pair"/>
    <property type="match status" value="1"/>
</dbReference>
<dbReference type="InterPro" id="IPR000644">
    <property type="entry name" value="CBS_dom"/>
</dbReference>
<name>A0ABV3KGA4_STRGS</name>
<evidence type="ECO:0000313" key="5">
    <source>
        <dbReference type="Proteomes" id="UP001553148"/>
    </source>
</evidence>
<dbReference type="PANTHER" id="PTHR48108">
    <property type="entry name" value="CBS DOMAIN-CONTAINING PROTEIN CBSX2, CHLOROPLASTIC"/>
    <property type="match status" value="1"/>
</dbReference>
<feature type="domain" description="CBS" evidence="3">
    <location>
        <begin position="10"/>
        <end position="67"/>
    </location>
</feature>
<sequence>MTAQAVREVMTPGAVTVPPEASLAQAARLMRSGDVGDVLVVDDQQLVGVLTDRDIAVRAVAEGADPLTTTAHSVCTPHPVAIGPDEPVAAAVTLMRECAVRRLPVVSGGRPVGMVSLGDLALARDPDSVLAEIARTAPDGGRA</sequence>
<dbReference type="Proteomes" id="UP001553148">
    <property type="component" value="Unassembled WGS sequence"/>
</dbReference>
<evidence type="ECO:0000256" key="2">
    <source>
        <dbReference type="PROSITE-ProRule" id="PRU00703"/>
    </source>
</evidence>
<evidence type="ECO:0000259" key="3">
    <source>
        <dbReference type="PROSITE" id="PS51371"/>
    </source>
</evidence>
<dbReference type="InterPro" id="IPR046342">
    <property type="entry name" value="CBS_dom_sf"/>
</dbReference>
<protein>
    <submittedName>
        <fullName evidence="4">CBS domain-containing protein</fullName>
    </submittedName>
</protein>
<organism evidence="4 5">
    <name type="scientific">Streptomyces griseosporeus</name>
    <dbReference type="NCBI Taxonomy" id="1910"/>
    <lineage>
        <taxon>Bacteria</taxon>
        <taxon>Bacillati</taxon>
        <taxon>Actinomycetota</taxon>
        <taxon>Actinomycetes</taxon>
        <taxon>Kitasatosporales</taxon>
        <taxon>Streptomycetaceae</taxon>
        <taxon>Streptomyces</taxon>
    </lineage>
</organism>
<reference evidence="4 5" key="1">
    <citation type="submission" date="2024-06" db="EMBL/GenBank/DDBJ databases">
        <title>The Natural Products Discovery Center: Release of the First 8490 Sequenced Strains for Exploring Actinobacteria Biosynthetic Diversity.</title>
        <authorList>
            <person name="Kalkreuter E."/>
            <person name="Kautsar S.A."/>
            <person name="Yang D."/>
            <person name="Bader C.D."/>
            <person name="Teijaro C.N."/>
            <person name="Fluegel L."/>
            <person name="Davis C.M."/>
            <person name="Simpson J.R."/>
            <person name="Lauterbach L."/>
            <person name="Steele A.D."/>
            <person name="Gui C."/>
            <person name="Meng S."/>
            <person name="Li G."/>
            <person name="Viehrig K."/>
            <person name="Ye F."/>
            <person name="Su P."/>
            <person name="Kiefer A.F."/>
            <person name="Nichols A."/>
            <person name="Cepeda A.J."/>
            <person name="Yan W."/>
            <person name="Fan B."/>
            <person name="Jiang Y."/>
            <person name="Adhikari A."/>
            <person name="Zheng C.-J."/>
            <person name="Schuster L."/>
            <person name="Cowan T.M."/>
            <person name="Smanski M.J."/>
            <person name="Chevrette M.G."/>
            <person name="De Carvalho L.P.S."/>
            <person name="Shen B."/>
        </authorList>
    </citation>
    <scope>NUCLEOTIDE SEQUENCE [LARGE SCALE GENOMIC DNA]</scope>
    <source>
        <strain evidence="4 5">NPDC052360</strain>
    </source>
</reference>
<keyword evidence="2" id="KW-0129">CBS domain</keyword>
<dbReference type="SMART" id="SM00116">
    <property type="entry name" value="CBS"/>
    <property type="match status" value="2"/>
</dbReference>
<keyword evidence="1" id="KW-0677">Repeat</keyword>
<accession>A0ABV3KGA4</accession>
<dbReference type="PROSITE" id="PS51371">
    <property type="entry name" value="CBS"/>
    <property type="match status" value="2"/>
</dbReference>
<dbReference type="PANTHER" id="PTHR48108:SF34">
    <property type="entry name" value="CBS DOMAIN-CONTAINING PROTEIN YHCV"/>
    <property type="match status" value="1"/>
</dbReference>
<dbReference type="Gene3D" id="3.10.580.10">
    <property type="entry name" value="CBS-domain"/>
    <property type="match status" value="1"/>
</dbReference>
<gene>
    <name evidence="4" type="ORF">AB0470_02115</name>
</gene>
<dbReference type="EMBL" id="JBFAUJ010000001">
    <property type="protein sequence ID" value="MEV8458335.1"/>
    <property type="molecule type" value="Genomic_DNA"/>
</dbReference>
<keyword evidence="5" id="KW-1185">Reference proteome</keyword>
<dbReference type="RefSeq" id="WP_229908715.1">
    <property type="nucleotide sequence ID" value="NZ_BNBR01000001.1"/>
</dbReference>
<dbReference type="Pfam" id="PF00571">
    <property type="entry name" value="CBS"/>
    <property type="match status" value="2"/>
</dbReference>
<comment type="caution">
    <text evidence="4">The sequence shown here is derived from an EMBL/GenBank/DDBJ whole genome shotgun (WGS) entry which is preliminary data.</text>
</comment>
<proteinExistence type="predicted"/>
<dbReference type="InterPro" id="IPR051462">
    <property type="entry name" value="CBS_domain-containing"/>
</dbReference>
<evidence type="ECO:0000313" key="4">
    <source>
        <dbReference type="EMBL" id="MEV8458335.1"/>
    </source>
</evidence>